<proteinExistence type="predicted"/>
<dbReference type="EMBL" id="QJSP01000001">
    <property type="protein sequence ID" value="PYE21066.1"/>
    <property type="molecule type" value="Genomic_DNA"/>
</dbReference>
<sequence length="60" mass="6509">MNRRIRLWWSAFALSVVIMAGSVACTFTVSGDPTPAPHTGRTWGSQAHTPTFPVAENPPE</sequence>
<gene>
    <name evidence="3" type="ORF">DFR67_101460</name>
</gene>
<evidence type="ECO:0000256" key="2">
    <source>
        <dbReference type="SAM" id="SignalP"/>
    </source>
</evidence>
<keyword evidence="2" id="KW-0732">Signal</keyword>
<evidence type="ECO:0000313" key="3">
    <source>
        <dbReference type="EMBL" id="PYE21066.1"/>
    </source>
</evidence>
<dbReference type="OrthoDB" id="4578611at2"/>
<dbReference type="RefSeq" id="WP_110467749.1">
    <property type="nucleotide sequence ID" value="NZ_QJSP01000001.1"/>
</dbReference>
<evidence type="ECO:0000256" key="1">
    <source>
        <dbReference type="SAM" id="MobiDB-lite"/>
    </source>
</evidence>
<reference evidence="3 4" key="1">
    <citation type="submission" date="2018-06" db="EMBL/GenBank/DDBJ databases">
        <title>Genomic Encyclopedia of Type Strains, Phase IV (KMG-IV): sequencing the most valuable type-strain genomes for metagenomic binning, comparative biology and taxonomic classification.</title>
        <authorList>
            <person name="Goeker M."/>
        </authorList>
    </citation>
    <scope>NUCLEOTIDE SEQUENCE [LARGE SCALE GENOMIC DNA]</scope>
    <source>
        <strain evidence="3 4">DSM 45521</strain>
    </source>
</reference>
<feature type="region of interest" description="Disordered" evidence="1">
    <location>
        <begin position="31"/>
        <end position="60"/>
    </location>
</feature>
<feature type="chain" id="PRO_5039100648" evidence="2">
    <location>
        <begin position="25"/>
        <end position="60"/>
    </location>
</feature>
<dbReference type="AlphaFoldDB" id="A0A318RS41"/>
<evidence type="ECO:0000313" key="4">
    <source>
        <dbReference type="Proteomes" id="UP000247591"/>
    </source>
</evidence>
<feature type="signal peptide" evidence="2">
    <location>
        <begin position="1"/>
        <end position="24"/>
    </location>
</feature>
<organism evidence="3 4">
    <name type="scientific">Williamsia limnetica</name>
    <dbReference type="NCBI Taxonomy" id="882452"/>
    <lineage>
        <taxon>Bacteria</taxon>
        <taxon>Bacillati</taxon>
        <taxon>Actinomycetota</taxon>
        <taxon>Actinomycetes</taxon>
        <taxon>Mycobacteriales</taxon>
        <taxon>Nocardiaceae</taxon>
        <taxon>Williamsia</taxon>
    </lineage>
</organism>
<accession>A0A318RS41</accession>
<keyword evidence="4" id="KW-1185">Reference proteome</keyword>
<dbReference type="PROSITE" id="PS51257">
    <property type="entry name" value="PROKAR_LIPOPROTEIN"/>
    <property type="match status" value="1"/>
</dbReference>
<protein>
    <submittedName>
        <fullName evidence="3">Uncharacterized protein</fullName>
    </submittedName>
</protein>
<dbReference type="Proteomes" id="UP000247591">
    <property type="component" value="Unassembled WGS sequence"/>
</dbReference>
<comment type="caution">
    <text evidence="3">The sequence shown here is derived from an EMBL/GenBank/DDBJ whole genome shotgun (WGS) entry which is preliminary data.</text>
</comment>
<name>A0A318RS41_WILLI</name>